<evidence type="ECO:0000313" key="2">
    <source>
        <dbReference type="EMBL" id="MQY26044.1"/>
    </source>
</evidence>
<reference evidence="2 3" key="1">
    <citation type="submission" date="2019-10" db="EMBL/GenBank/DDBJ databases">
        <title>Nocardia macrotermitis sp. nov. and Nocardia aurantia sp. nov., isolated from the gut of fungus growing-termite Macrotermes natalensis.</title>
        <authorList>
            <person name="Benndorf R."/>
            <person name="Schwitalla J."/>
            <person name="Martin K."/>
            <person name="De Beer W."/>
            <person name="Kaster A.-K."/>
            <person name="Vollmers J."/>
            <person name="Poulsen M."/>
            <person name="Beemelmanns C."/>
        </authorList>
    </citation>
    <scope>NUCLEOTIDE SEQUENCE [LARGE SCALE GENOMIC DNA]</scope>
    <source>
        <strain evidence="2 3">RB56</strain>
    </source>
</reference>
<keyword evidence="3" id="KW-1185">Reference proteome</keyword>
<comment type="caution">
    <text evidence="2">The sequence shown here is derived from an EMBL/GenBank/DDBJ whole genome shotgun (WGS) entry which is preliminary data.</text>
</comment>
<dbReference type="PANTHER" id="PTHR43162:SF1">
    <property type="entry name" value="PRESTALK A DIFFERENTIATION PROTEIN A"/>
    <property type="match status" value="1"/>
</dbReference>
<dbReference type="AlphaFoldDB" id="A0A7K0DMJ7"/>
<protein>
    <submittedName>
        <fullName evidence="2">NAD(P)H azoreductase</fullName>
        <ecNumber evidence="2">1.7.-.-</ecNumber>
    </submittedName>
</protein>
<dbReference type="SUPFAM" id="SSF51735">
    <property type="entry name" value="NAD(P)-binding Rossmann-fold domains"/>
    <property type="match status" value="1"/>
</dbReference>
<dbReference type="PANTHER" id="PTHR43162">
    <property type="match status" value="1"/>
</dbReference>
<feature type="domain" description="NAD(P)-binding" evidence="1">
    <location>
        <begin position="6"/>
        <end position="132"/>
    </location>
</feature>
<dbReference type="Pfam" id="PF13460">
    <property type="entry name" value="NAD_binding_10"/>
    <property type="match status" value="1"/>
</dbReference>
<dbReference type="EMBL" id="WEGI01000003">
    <property type="protein sequence ID" value="MQY26044.1"/>
    <property type="molecule type" value="Genomic_DNA"/>
</dbReference>
<gene>
    <name evidence="2" type="primary">azoB_3</name>
    <name evidence="2" type="ORF">NRB56_16040</name>
</gene>
<evidence type="ECO:0000259" key="1">
    <source>
        <dbReference type="Pfam" id="PF13460"/>
    </source>
</evidence>
<dbReference type="OrthoDB" id="3510772at2"/>
<dbReference type="InterPro" id="IPR051604">
    <property type="entry name" value="Ergot_Alk_Oxidoreductase"/>
</dbReference>
<dbReference type="Gene3D" id="3.40.50.720">
    <property type="entry name" value="NAD(P)-binding Rossmann-like Domain"/>
    <property type="match status" value="1"/>
</dbReference>
<keyword evidence="2" id="KW-0560">Oxidoreductase</keyword>
<dbReference type="Proteomes" id="UP000431401">
    <property type="component" value="Unassembled WGS sequence"/>
</dbReference>
<dbReference type="EC" id="1.7.-.-" evidence="2"/>
<sequence>MFAVTGATGNVGSEVVATLLAAGEPVRAVVRDPVNANVPAAAEVVAGDLTAPGTLGDAFAGVRAAFVLPGYPGVVAAAARAGVGHIVLLSGTAAATGHETNAVTRYMAAAEQELIDSAASWTIVRPVAFMSNALRWLPQLRAGDEVRVQFPSIALACLDPADLGAVAARALSTDAFRGEILWPTGPEALLPAEQLAILGRALGRDLRAVPLTDDQTRAELLETTPPAYVDAFFDFYVGGAIDETTVRDTVQTVTGRPARTFADWAAKNADRFR</sequence>
<name>A0A7K0DMJ7_9NOCA</name>
<dbReference type="RefSeq" id="WP_153339919.1">
    <property type="nucleotide sequence ID" value="NZ_WEGI01000003.1"/>
</dbReference>
<dbReference type="InterPro" id="IPR016040">
    <property type="entry name" value="NAD(P)-bd_dom"/>
</dbReference>
<dbReference type="GO" id="GO:0016491">
    <property type="term" value="F:oxidoreductase activity"/>
    <property type="evidence" value="ECO:0007669"/>
    <property type="project" value="UniProtKB-KW"/>
</dbReference>
<dbReference type="InterPro" id="IPR036291">
    <property type="entry name" value="NAD(P)-bd_dom_sf"/>
</dbReference>
<dbReference type="Gene3D" id="3.90.25.10">
    <property type="entry name" value="UDP-galactose 4-epimerase, domain 1"/>
    <property type="match status" value="1"/>
</dbReference>
<proteinExistence type="predicted"/>
<accession>A0A7K0DMJ7</accession>
<organism evidence="2 3">
    <name type="scientific">Nocardia aurantia</name>
    <dbReference type="NCBI Taxonomy" id="2585199"/>
    <lineage>
        <taxon>Bacteria</taxon>
        <taxon>Bacillati</taxon>
        <taxon>Actinomycetota</taxon>
        <taxon>Actinomycetes</taxon>
        <taxon>Mycobacteriales</taxon>
        <taxon>Nocardiaceae</taxon>
        <taxon>Nocardia</taxon>
    </lineage>
</organism>
<evidence type="ECO:0000313" key="3">
    <source>
        <dbReference type="Proteomes" id="UP000431401"/>
    </source>
</evidence>